<protein>
    <submittedName>
        <fullName evidence="1">(rape) hypothetical protein</fullName>
    </submittedName>
    <submittedName>
        <fullName evidence="2">BnaC02g42080D protein</fullName>
    </submittedName>
</protein>
<dbReference type="Proteomes" id="UP001295469">
    <property type="component" value="Chromosome C02"/>
</dbReference>
<evidence type="ECO:0000313" key="1">
    <source>
        <dbReference type="EMBL" id="CAF1921353.1"/>
    </source>
</evidence>
<keyword evidence="3" id="KW-1185">Reference proteome</keyword>
<dbReference type="InterPro" id="IPR021109">
    <property type="entry name" value="Peptidase_aspartic_dom_sf"/>
</dbReference>
<proteinExistence type="predicted"/>
<dbReference type="EMBL" id="LK032694">
    <property type="protein sequence ID" value="CDY47023.1"/>
    <property type="molecule type" value="Genomic_DNA"/>
</dbReference>
<dbReference type="PaxDb" id="3708-A0A078ICU8"/>
<dbReference type="EMBL" id="HG994366">
    <property type="protein sequence ID" value="CAF1921353.1"/>
    <property type="molecule type" value="Genomic_DNA"/>
</dbReference>
<organism evidence="2 3">
    <name type="scientific">Brassica napus</name>
    <name type="common">Rape</name>
    <dbReference type="NCBI Taxonomy" id="3708"/>
    <lineage>
        <taxon>Eukaryota</taxon>
        <taxon>Viridiplantae</taxon>
        <taxon>Streptophyta</taxon>
        <taxon>Embryophyta</taxon>
        <taxon>Tracheophyta</taxon>
        <taxon>Spermatophyta</taxon>
        <taxon>Magnoliopsida</taxon>
        <taxon>eudicotyledons</taxon>
        <taxon>Gunneridae</taxon>
        <taxon>Pentapetalae</taxon>
        <taxon>rosids</taxon>
        <taxon>malvids</taxon>
        <taxon>Brassicales</taxon>
        <taxon>Brassicaceae</taxon>
        <taxon>Brassiceae</taxon>
        <taxon>Brassica</taxon>
    </lineage>
</organism>
<gene>
    <name evidence="2" type="primary">BnaC02g42080D</name>
    <name evidence="1" type="ORF">DARMORV10_C02P61410.1</name>
    <name evidence="2" type="ORF">GSBRNA2T00086537001</name>
</gene>
<dbReference type="SUPFAM" id="SSF50630">
    <property type="entry name" value="Acid proteases"/>
    <property type="match status" value="1"/>
</dbReference>
<dbReference type="OMA" id="NGTIQCK"/>
<evidence type="ECO:0000313" key="2">
    <source>
        <dbReference type="EMBL" id="CDY47023.1"/>
    </source>
</evidence>
<accession>A0A078ICU8</accession>
<dbReference type="AlphaFoldDB" id="A0A078ICU8"/>
<dbReference type="STRING" id="3708.A0A078ICU8"/>
<reference evidence="1" key="3">
    <citation type="submission" date="2021-01" db="EMBL/GenBank/DDBJ databases">
        <authorList>
            <consortium name="Genoscope - CEA"/>
            <person name="William W."/>
        </authorList>
    </citation>
    <scope>NUCLEOTIDE SEQUENCE</scope>
</reference>
<dbReference type="Gramene" id="CDY47023">
    <property type="protein sequence ID" value="CDY47023"/>
    <property type="gene ID" value="GSBRNA2T00086537001"/>
</dbReference>
<name>A0A078ICU8_BRANA</name>
<reference evidence="2 3" key="1">
    <citation type="journal article" date="2014" name="Science">
        <title>Plant genetics. Early allopolyploid evolution in the post-Neolithic Brassica napus oilseed genome.</title>
        <authorList>
            <person name="Chalhoub B."/>
            <person name="Denoeud F."/>
            <person name="Liu S."/>
            <person name="Parkin I.A."/>
            <person name="Tang H."/>
            <person name="Wang X."/>
            <person name="Chiquet J."/>
            <person name="Belcram H."/>
            <person name="Tong C."/>
            <person name="Samans B."/>
            <person name="Correa M."/>
            <person name="Da Silva C."/>
            <person name="Just J."/>
            <person name="Falentin C."/>
            <person name="Koh C.S."/>
            <person name="Le Clainche I."/>
            <person name="Bernard M."/>
            <person name="Bento P."/>
            <person name="Noel B."/>
            <person name="Labadie K."/>
            <person name="Alberti A."/>
            <person name="Charles M."/>
            <person name="Arnaud D."/>
            <person name="Guo H."/>
            <person name="Daviaud C."/>
            <person name="Alamery S."/>
            <person name="Jabbari K."/>
            <person name="Zhao M."/>
            <person name="Edger P.P."/>
            <person name="Chelaifa H."/>
            <person name="Tack D."/>
            <person name="Lassalle G."/>
            <person name="Mestiri I."/>
            <person name="Schnel N."/>
            <person name="Le Paslier M.C."/>
            <person name="Fan G."/>
            <person name="Renault V."/>
            <person name="Bayer P.E."/>
            <person name="Golicz A.A."/>
            <person name="Manoli S."/>
            <person name="Lee T.H."/>
            <person name="Thi V.H."/>
            <person name="Chalabi S."/>
            <person name="Hu Q."/>
            <person name="Fan C."/>
            <person name="Tollenaere R."/>
            <person name="Lu Y."/>
            <person name="Battail C."/>
            <person name="Shen J."/>
            <person name="Sidebottom C.H."/>
            <person name="Wang X."/>
            <person name="Canaguier A."/>
            <person name="Chauveau A."/>
            <person name="Berard A."/>
            <person name="Deniot G."/>
            <person name="Guan M."/>
            <person name="Liu Z."/>
            <person name="Sun F."/>
            <person name="Lim Y.P."/>
            <person name="Lyons E."/>
            <person name="Town C.D."/>
            <person name="Bancroft I."/>
            <person name="Wang X."/>
            <person name="Meng J."/>
            <person name="Ma J."/>
            <person name="Pires J.C."/>
            <person name="King G.J."/>
            <person name="Brunel D."/>
            <person name="Delourme R."/>
            <person name="Renard M."/>
            <person name="Aury J.M."/>
            <person name="Adams K.L."/>
            <person name="Batley J."/>
            <person name="Snowdon R.J."/>
            <person name="Tost J."/>
            <person name="Edwards D."/>
            <person name="Zhou Y."/>
            <person name="Hua W."/>
            <person name="Sharpe A.G."/>
            <person name="Paterson A.H."/>
            <person name="Guan C."/>
            <person name="Wincker P."/>
        </authorList>
    </citation>
    <scope>NUCLEOTIDE SEQUENCE [LARGE SCALE GENOMIC DNA]</scope>
    <source>
        <strain evidence="3">cv. Darmor-bzh</strain>
    </source>
</reference>
<evidence type="ECO:0000313" key="3">
    <source>
        <dbReference type="Proteomes" id="UP000028999"/>
    </source>
</evidence>
<dbReference type="Gene3D" id="2.40.70.10">
    <property type="entry name" value="Acid Proteases"/>
    <property type="match status" value="1"/>
</dbReference>
<dbReference type="Proteomes" id="UP000028999">
    <property type="component" value="Unassembled WGS sequence"/>
</dbReference>
<sequence length="113" mass="12705">MSTWRPSVSTEEIFQKNLAPIKGNTIIDIGTSLLNLAGGSYFELKSHTDSKLDEYLYNFSDGRLVSYNGTIQCKLPSVALTFYKRASLVLDPTSLFHHQSGDEYFYLDVVMSP</sequence>
<reference evidence="2" key="2">
    <citation type="submission" date="2014-06" db="EMBL/GenBank/DDBJ databases">
        <authorList>
            <person name="Genoscope - CEA"/>
        </authorList>
    </citation>
    <scope>NUCLEOTIDE SEQUENCE</scope>
</reference>